<keyword evidence="7" id="KW-1185">Reference proteome</keyword>
<reference evidence="6" key="2">
    <citation type="submission" date="2021-08" db="EMBL/GenBank/DDBJ databases">
        <authorList>
            <person name="Tani A."/>
            <person name="Ola A."/>
            <person name="Ogura Y."/>
            <person name="Katsura K."/>
            <person name="Hayashi T."/>
        </authorList>
    </citation>
    <scope>NUCLEOTIDE SEQUENCE</scope>
    <source>
        <strain evidence="6">KCTC 52305</strain>
    </source>
</reference>
<evidence type="ECO:0000313" key="7">
    <source>
        <dbReference type="Proteomes" id="UP001055167"/>
    </source>
</evidence>
<sequence length="125" mass="13578">MAVTAHLIVRRGPGADAPSSRYAVPYTPGQSVLDGLRFVRQALDPSLSVRHSCISANTCKECMILVDGKVAYACTARLEPREMVLQPLPNKPHLRDLVTEIAPPDERLDHALRTLGRAPGGTPTR</sequence>
<dbReference type="Pfam" id="PF13085">
    <property type="entry name" value="Fer2_3"/>
    <property type="match status" value="1"/>
</dbReference>
<dbReference type="RefSeq" id="WP_128564825.1">
    <property type="nucleotide sequence ID" value="NZ_BPQH01000003.1"/>
</dbReference>
<comment type="cofactor">
    <cofactor evidence="1">
        <name>[3Fe-4S] cluster</name>
        <dbReference type="ChEBI" id="CHEBI:21137"/>
    </cofactor>
</comment>
<dbReference type="EMBL" id="BPQH01000003">
    <property type="protein sequence ID" value="GJD48672.1"/>
    <property type="molecule type" value="Genomic_DNA"/>
</dbReference>
<evidence type="ECO:0000256" key="4">
    <source>
        <dbReference type="ARBA" id="ARBA00034078"/>
    </source>
</evidence>
<comment type="cofactor">
    <cofactor evidence="4">
        <name>[2Fe-2S] cluster</name>
        <dbReference type="ChEBI" id="CHEBI:190135"/>
    </cofactor>
</comment>
<dbReference type="InterPro" id="IPR036010">
    <property type="entry name" value="2Fe-2S_ferredoxin-like_sf"/>
</dbReference>
<reference evidence="6" key="1">
    <citation type="journal article" date="2021" name="Front. Microbiol.">
        <title>Comprehensive Comparative Genomics and Phenotyping of Methylobacterium Species.</title>
        <authorList>
            <person name="Alessa O."/>
            <person name="Ogura Y."/>
            <person name="Fujitani Y."/>
            <person name="Takami H."/>
            <person name="Hayashi T."/>
            <person name="Sahin N."/>
            <person name="Tani A."/>
        </authorList>
    </citation>
    <scope>NUCLEOTIDE SEQUENCE</scope>
    <source>
        <strain evidence="6">KCTC 52305</strain>
    </source>
</reference>
<dbReference type="SUPFAM" id="SSF54292">
    <property type="entry name" value="2Fe-2S ferredoxin-like"/>
    <property type="match status" value="1"/>
</dbReference>
<comment type="caution">
    <text evidence="6">The sequence shown here is derived from an EMBL/GenBank/DDBJ whole genome shotgun (WGS) entry which is preliminary data.</text>
</comment>
<evidence type="ECO:0000313" key="6">
    <source>
        <dbReference type="EMBL" id="GJD48672.1"/>
    </source>
</evidence>
<evidence type="ECO:0000256" key="1">
    <source>
        <dbReference type="ARBA" id="ARBA00001927"/>
    </source>
</evidence>
<name>A0ABQ4QTL8_9HYPH</name>
<dbReference type="InterPro" id="IPR012675">
    <property type="entry name" value="Beta-grasp_dom_sf"/>
</dbReference>
<accession>A0ABQ4QTL8</accession>
<dbReference type="Proteomes" id="UP001055167">
    <property type="component" value="Unassembled WGS sequence"/>
</dbReference>
<protein>
    <recommendedName>
        <fullName evidence="3">succinate dehydrogenase</fullName>
        <ecNumber evidence="3">1.3.5.1</ecNumber>
    </recommendedName>
</protein>
<evidence type="ECO:0000256" key="3">
    <source>
        <dbReference type="ARBA" id="ARBA00012792"/>
    </source>
</evidence>
<dbReference type="EC" id="1.3.5.1" evidence="3"/>
<dbReference type="InterPro" id="IPR025192">
    <property type="entry name" value="Succ_DH/fum_Rdtase_N"/>
</dbReference>
<dbReference type="Gene3D" id="3.10.20.30">
    <property type="match status" value="1"/>
</dbReference>
<comment type="similarity">
    <text evidence="2">Belongs to the succinate dehydrogenase/fumarate reductase iron-sulfur protein family.</text>
</comment>
<organism evidence="6 7">
    <name type="scientific">Methylobacterium crusticola</name>
    <dbReference type="NCBI Taxonomy" id="1697972"/>
    <lineage>
        <taxon>Bacteria</taxon>
        <taxon>Pseudomonadati</taxon>
        <taxon>Pseudomonadota</taxon>
        <taxon>Alphaproteobacteria</taxon>
        <taxon>Hyphomicrobiales</taxon>
        <taxon>Methylobacteriaceae</taxon>
        <taxon>Methylobacterium</taxon>
    </lineage>
</organism>
<evidence type="ECO:0000259" key="5">
    <source>
        <dbReference type="Pfam" id="PF13085"/>
    </source>
</evidence>
<feature type="domain" description="Succinate dehydogenase/fumarate reductase N-terminal" evidence="5">
    <location>
        <begin position="19"/>
        <end position="101"/>
    </location>
</feature>
<proteinExistence type="inferred from homology"/>
<gene>
    <name evidence="6" type="primary">frdB</name>
    <name evidence="6" type="ORF">OPKNFCMD_1395</name>
</gene>
<evidence type="ECO:0000256" key="2">
    <source>
        <dbReference type="ARBA" id="ARBA00009433"/>
    </source>
</evidence>